<comment type="subunit">
    <text evidence="9">Component of the translation initiation factor 2B (eIF2B) complex which is a heterodecamer of two sets of five different subunits: alpha, beta, gamma, delta and epsilon. Subunits alpha, beta and delta comprise a regulatory subcomplex and subunits epsilon and gamma comprise a catalytic subcomplex. Within the complex, the hexameric regulatory complex resides at the center, with the two heterodimeric catalytic subcomplexes bound on opposite sides.</text>
</comment>
<name>A0A642UK49_DIURU</name>
<reference evidence="13 14" key="1">
    <citation type="submission" date="2019-07" db="EMBL/GenBank/DDBJ databases">
        <title>Genome assembly of two rare yeast pathogens: Diutina rugosa and Trichomonascus ciferrii.</title>
        <authorList>
            <person name="Mixao V."/>
            <person name="Saus E."/>
            <person name="Hansen A."/>
            <person name="Lass-Flor C."/>
            <person name="Gabaldon T."/>
        </authorList>
    </citation>
    <scope>NUCLEOTIDE SEQUENCE [LARGE SCALE GENOMIC DNA]</scope>
    <source>
        <strain evidence="13 14">CBS 613</strain>
    </source>
</reference>
<comment type="similarity">
    <text evidence="2">Belongs to the eIF-2B gamma/epsilon subunits family.</text>
</comment>
<dbReference type="Pfam" id="PF00483">
    <property type="entry name" value="NTP_transferase"/>
    <property type="match status" value="1"/>
</dbReference>
<evidence type="ECO:0000256" key="9">
    <source>
        <dbReference type="ARBA" id="ARBA00046432"/>
    </source>
</evidence>
<feature type="domain" description="Nucleotidyl transferase" evidence="11">
    <location>
        <begin position="6"/>
        <end position="144"/>
    </location>
</feature>
<dbReference type="GO" id="GO:0003743">
    <property type="term" value="F:translation initiation factor activity"/>
    <property type="evidence" value="ECO:0007669"/>
    <property type="project" value="UniProtKB-KW"/>
</dbReference>
<dbReference type="Pfam" id="PF25084">
    <property type="entry name" value="LbH_EIF2B"/>
    <property type="match status" value="1"/>
</dbReference>
<evidence type="ECO:0000256" key="1">
    <source>
        <dbReference type="ARBA" id="ARBA00004514"/>
    </source>
</evidence>
<dbReference type="SUPFAM" id="SSF53448">
    <property type="entry name" value="Nucleotide-diphospho-sugar transferases"/>
    <property type="match status" value="1"/>
</dbReference>
<evidence type="ECO:0000256" key="6">
    <source>
        <dbReference type="ARBA" id="ARBA00044196"/>
    </source>
</evidence>
<dbReference type="PANTHER" id="PTHR45989:SF1">
    <property type="entry name" value="TRANSLATION INITIATION FACTOR EIF-2B SUBUNIT GAMMA"/>
    <property type="match status" value="1"/>
</dbReference>
<gene>
    <name evidence="13" type="ORF">DIURU_005051</name>
</gene>
<comment type="subcellular location">
    <subcellularLocation>
        <location evidence="1">Cytoplasm</location>
        <location evidence="1">Cytosol</location>
    </subcellularLocation>
</comment>
<evidence type="ECO:0000256" key="5">
    <source>
        <dbReference type="ARBA" id="ARBA00022917"/>
    </source>
</evidence>
<evidence type="ECO:0000256" key="8">
    <source>
        <dbReference type="ARBA" id="ARBA00045373"/>
    </source>
</evidence>
<sequence length="444" mass="49553">MEFHAIIVCGPGKQLAPFSQERSAGFPKPLLPVANKPMIHYALDFCTKAFFANITVVCPEEAMTLVQESIDNYRKSVERLEIDVQAYDCPESGSVIHQLAPHIKSPHFVVLPCDFITDLPPQVLIEQYRNRGDSDFGLAVFHKQTLEVEDKKHKQAKLYTMYSDDGHLLDVQTTKDIEFHKSLPVRSQMTWRHPQTTISTTLLNSSIFFGSAAVFKALEEPKFDDVYLQTHSLLKIVRDLARRSWKHSQPKDTVGIFVIPHQATFIRCNTLPMWTEANRYFMKLKAAEVGKSGSVQPKDKSAANIGIDSFVGEETHIGSRSAVKRSAIGSGCNIGERVKLTGCLILDNVTIENDVQLENCIIGAHCLIKSKSKLTSCNVESTHEVSQGTVAKNENLKLLSLEGIVNDDKDDSDDSVTDSEDESGSDWSEGEDEWANNDDGLFDY</sequence>
<comment type="caution">
    <text evidence="13">The sequence shown here is derived from an EMBL/GenBank/DDBJ whole genome shotgun (WGS) entry which is preliminary data.</text>
</comment>
<dbReference type="GO" id="GO:0005085">
    <property type="term" value="F:guanyl-nucleotide exchange factor activity"/>
    <property type="evidence" value="ECO:0007669"/>
    <property type="project" value="TreeGrafter"/>
</dbReference>
<dbReference type="InterPro" id="IPR051960">
    <property type="entry name" value="eIF2B_gamma"/>
</dbReference>
<dbReference type="OrthoDB" id="10250549at2759"/>
<accession>A0A642UK49</accession>
<dbReference type="VEuPathDB" id="FungiDB:DIURU_005051"/>
<evidence type="ECO:0000259" key="11">
    <source>
        <dbReference type="Pfam" id="PF00483"/>
    </source>
</evidence>
<proteinExistence type="inferred from homology"/>
<dbReference type="RefSeq" id="XP_034010453.1">
    <property type="nucleotide sequence ID" value="XM_034157991.1"/>
</dbReference>
<evidence type="ECO:0000259" key="12">
    <source>
        <dbReference type="Pfam" id="PF25084"/>
    </source>
</evidence>
<dbReference type="PANTHER" id="PTHR45989">
    <property type="entry name" value="TRANSLATION INITIATION FACTOR EIF-2B SUBUNIT GAMMA"/>
    <property type="match status" value="1"/>
</dbReference>
<dbReference type="EMBL" id="SWFT01000149">
    <property type="protein sequence ID" value="KAA8898196.1"/>
    <property type="molecule type" value="Genomic_DNA"/>
</dbReference>
<dbReference type="CDD" id="cd04652">
    <property type="entry name" value="LbH_eIF2B_gamma_C"/>
    <property type="match status" value="1"/>
</dbReference>
<dbReference type="OMA" id="IRTQMCW"/>
<evidence type="ECO:0000256" key="4">
    <source>
        <dbReference type="ARBA" id="ARBA00022540"/>
    </source>
</evidence>
<dbReference type="Proteomes" id="UP000449547">
    <property type="component" value="Unassembled WGS sequence"/>
</dbReference>
<organism evidence="13 14">
    <name type="scientific">Diutina rugosa</name>
    <name type="common">Yeast</name>
    <name type="synonym">Candida rugosa</name>
    <dbReference type="NCBI Taxonomy" id="5481"/>
    <lineage>
        <taxon>Eukaryota</taxon>
        <taxon>Fungi</taxon>
        <taxon>Dikarya</taxon>
        <taxon>Ascomycota</taxon>
        <taxon>Saccharomycotina</taxon>
        <taxon>Pichiomycetes</taxon>
        <taxon>Debaryomycetaceae</taxon>
        <taxon>Diutina</taxon>
    </lineage>
</organism>
<dbReference type="GO" id="GO:0005829">
    <property type="term" value="C:cytosol"/>
    <property type="evidence" value="ECO:0007669"/>
    <property type="project" value="UniProtKB-SubCell"/>
</dbReference>
<dbReference type="GO" id="GO:0005851">
    <property type="term" value="C:eukaryotic translation initiation factor 2B complex"/>
    <property type="evidence" value="ECO:0007669"/>
    <property type="project" value="TreeGrafter"/>
</dbReference>
<evidence type="ECO:0000256" key="10">
    <source>
        <dbReference type="SAM" id="MobiDB-lite"/>
    </source>
</evidence>
<dbReference type="AlphaFoldDB" id="A0A642UK49"/>
<dbReference type="InterPro" id="IPR056764">
    <property type="entry name" value="LbH_EIF2B3/5"/>
</dbReference>
<protein>
    <recommendedName>
        <fullName evidence="6">Translation initiation factor eIF2B subunit gamma</fullName>
    </recommendedName>
    <alternativeName>
        <fullName evidence="7">eIF2B GDP-GTP exchange factor subunit gamma</fullName>
    </alternativeName>
</protein>
<evidence type="ECO:0000256" key="2">
    <source>
        <dbReference type="ARBA" id="ARBA00007878"/>
    </source>
</evidence>
<evidence type="ECO:0000256" key="3">
    <source>
        <dbReference type="ARBA" id="ARBA00022490"/>
    </source>
</evidence>
<keyword evidence="14" id="KW-1185">Reference proteome</keyword>
<dbReference type="InterPro" id="IPR005835">
    <property type="entry name" value="NTP_transferase_dom"/>
</dbReference>
<keyword evidence="5" id="KW-0648">Protein biosynthesis</keyword>
<evidence type="ECO:0000313" key="14">
    <source>
        <dbReference type="Proteomes" id="UP000449547"/>
    </source>
</evidence>
<dbReference type="Gene3D" id="2.160.10.10">
    <property type="entry name" value="Hexapeptide repeat proteins"/>
    <property type="match status" value="1"/>
</dbReference>
<dbReference type="Gene3D" id="3.90.550.10">
    <property type="entry name" value="Spore Coat Polysaccharide Biosynthesis Protein SpsA, Chain A"/>
    <property type="match status" value="1"/>
</dbReference>
<feature type="domain" description="EIF2B subunit epsilon/gamma LbH" evidence="12">
    <location>
        <begin position="301"/>
        <end position="378"/>
    </location>
</feature>
<dbReference type="GO" id="GO:0002183">
    <property type="term" value="P:cytoplasmic translational initiation"/>
    <property type="evidence" value="ECO:0007669"/>
    <property type="project" value="TreeGrafter"/>
</dbReference>
<dbReference type="InterPro" id="IPR029044">
    <property type="entry name" value="Nucleotide-diphossugar_trans"/>
</dbReference>
<evidence type="ECO:0000256" key="7">
    <source>
        <dbReference type="ARBA" id="ARBA00044229"/>
    </source>
</evidence>
<keyword evidence="3" id="KW-0963">Cytoplasm</keyword>
<comment type="function">
    <text evidence="8">Acts as a component of the translation initiation factor 2B (eIF2B) complex, which catalyzes the exchange of GDP for GTP on the eukaryotic initiation factor 2 (eIF2) complex gamma subunit. Its guanine nucleotide exchange factor activity is repressed when bound to eIF2 complex phosphorylated on the alpha subunit, thereby limiting the amount of methionyl-initiator methionine tRNA available to the ribosome and consequently global translation is repressed.</text>
</comment>
<evidence type="ECO:0000313" key="13">
    <source>
        <dbReference type="EMBL" id="KAA8898196.1"/>
    </source>
</evidence>
<keyword evidence="4" id="KW-0396">Initiation factor</keyword>
<feature type="compositionally biased region" description="Acidic residues" evidence="10">
    <location>
        <begin position="408"/>
        <end position="444"/>
    </location>
</feature>
<dbReference type="GeneID" id="54783702"/>
<feature type="region of interest" description="Disordered" evidence="10">
    <location>
        <begin position="403"/>
        <end position="444"/>
    </location>
</feature>